<evidence type="ECO:0000313" key="12">
    <source>
        <dbReference type="Proteomes" id="UP000291758"/>
    </source>
</evidence>
<comment type="similarity">
    <text evidence="2">Belongs to the binding-protein-dependent transport system permease family. HisMQ subfamily.</text>
</comment>
<evidence type="ECO:0000313" key="11">
    <source>
        <dbReference type="EMBL" id="QAY63106.1"/>
    </source>
</evidence>
<dbReference type="PANTHER" id="PTHR30614">
    <property type="entry name" value="MEMBRANE COMPONENT OF AMINO ACID ABC TRANSPORTER"/>
    <property type="match status" value="1"/>
</dbReference>
<dbReference type="InterPro" id="IPR035906">
    <property type="entry name" value="MetI-like_sf"/>
</dbReference>
<evidence type="ECO:0000256" key="4">
    <source>
        <dbReference type="ARBA" id="ARBA00022475"/>
    </source>
</evidence>
<reference evidence="11 12" key="1">
    <citation type="submission" date="2019-01" db="EMBL/GenBank/DDBJ databases">
        <title>Genome sequencing of strain 2JSPR-7.</title>
        <authorList>
            <person name="Heo J."/>
            <person name="Kim S.-J."/>
            <person name="Kim J.-S."/>
            <person name="Hong S.-B."/>
            <person name="Kwon S.-W."/>
        </authorList>
    </citation>
    <scope>NUCLEOTIDE SEQUENCE [LARGE SCALE GENOMIC DNA]</scope>
    <source>
        <strain evidence="11 12">2JSPR-7</strain>
    </source>
</reference>
<dbReference type="KEGG" id="xyl:ET495_07455"/>
<dbReference type="RefSeq" id="WP_129203895.1">
    <property type="nucleotide sequence ID" value="NZ_CP035495.1"/>
</dbReference>
<protein>
    <submittedName>
        <fullName evidence="11">Amino acid ABC transporter permease</fullName>
    </submittedName>
</protein>
<accession>A0A4P6ELG8</accession>
<feature type="transmembrane region" description="Helical" evidence="9">
    <location>
        <begin position="20"/>
        <end position="41"/>
    </location>
</feature>
<keyword evidence="6" id="KW-0029">Amino-acid transport</keyword>
<dbReference type="GO" id="GO:0043190">
    <property type="term" value="C:ATP-binding cassette (ABC) transporter complex"/>
    <property type="evidence" value="ECO:0007669"/>
    <property type="project" value="InterPro"/>
</dbReference>
<sequence length="219" mass="23364">MNWHIVADYVPQYGRAVLVVLRLAAIAIAGSLAVGIAAALVRHHRVPGAARLVAVYVEVSRNTPSMVQLYFLYFGLPLVGVKADGFTCAAVGLVFLGGSYMAEALRSGLEAVRKGQLDAAASLGLSPRQTLLRVTLPQAFAVALPALTANAIFLVKETSIVSVIAVVDLMALTQNLVSMFYTSNEAYLLLVASYLVILLPLSVALRLLERRVRHASFGS</sequence>
<name>A0A4P6ELG8_9MICO</name>
<feature type="transmembrane region" description="Helical" evidence="9">
    <location>
        <begin position="187"/>
        <end position="208"/>
    </location>
</feature>
<comment type="subcellular location">
    <subcellularLocation>
        <location evidence="1 9">Cell membrane</location>
        <topology evidence="1 9">Multi-pass membrane protein</topology>
    </subcellularLocation>
</comment>
<dbReference type="OrthoDB" id="92598at2"/>
<evidence type="ECO:0000256" key="2">
    <source>
        <dbReference type="ARBA" id="ARBA00010072"/>
    </source>
</evidence>
<dbReference type="InterPro" id="IPR010065">
    <property type="entry name" value="AA_ABC_transptr_permease_3TM"/>
</dbReference>
<dbReference type="PANTHER" id="PTHR30614:SF37">
    <property type="entry name" value="AMINO-ACID ABC TRANSPORTER PERMEASE PROTEIN YHDX-RELATED"/>
    <property type="match status" value="1"/>
</dbReference>
<feature type="transmembrane region" description="Helical" evidence="9">
    <location>
        <begin position="70"/>
        <end position="96"/>
    </location>
</feature>
<dbReference type="InterPro" id="IPR000515">
    <property type="entry name" value="MetI-like"/>
</dbReference>
<proteinExistence type="inferred from homology"/>
<keyword evidence="3 9" id="KW-0813">Transport</keyword>
<feature type="transmembrane region" description="Helical" evidence="9">
    <location>
        <begin position="160"/>
        <end position="181"/>
    </location>
</feature>
<dbReference type="NCBIfam" id="TIGR01726">
    <property type="entry name" value="HEQRo_perm_3TM"/>
    <property type="match status" value="1"/>
</dbReference>
<keyword evidence="4" id="KW-1003">Cell membrane</keyword>
<dbReference type="InterPro" id="IPR043429">
    <property type="entry name" value="ArtM/GltK/GlnP/TcyL/YhdX-like"/>
</dbReference>
<dbReference type="CDD" id="cd06261">
    <property type="entry name" value="TM_PBP2"/>
    <property type="match status" value="1"/>
</dbReference>
<dbReference type="GO" id="GO:0022857">
    <property type="term" value="F:transmembrane transporter activity"/>
    <property type="evidence" value="ECO:0007669"/>
    <property type="project" value="InterPro"/>
</dbReference>
<evidence type="ECO:0000256" key="8">
    <source>
        <dbReference type="ARBA" id="ARBA00023136"/>
    </source>
</evidence>
<dbReference type="SUPFAM" id="SSF161098">
    <property type="entry name" value="MetI-like"/>
    <property type="match status" value="1"/>
</dbReference>
<evidence type="ECO:0000256" key="9">
    <source>
        <dbReference type="RuleBase" id="RU363032"/>
    </source>
</evidence>
<dbReference type="Pfam" id="PF00528">
    <property type="entry name" value="BPD_transp_1"/>
    <property type="match status" value="1"/>
</dbReference>
<keyword evidence="7 9" id="KW-1133">Transmembrane helix</keyword>
<evidence type="ECO:0000256" key="1">
    <source>
        <dbReference type="ARBA" id="ARBA00004651"/>
    </source>
</evidence>
<evidence type="ECO:0000259" key="10">
    <source>
        <dbReference type="PROSITE" id="PS50928"/>
    </source>
</evidence>
<evidence type="ECO:0000256" key="7">
    <source>
        <dbReference type="ARBA" id="ARBA00022989"/>
    </source>
</evidence>
<organism evidence="11 12">
    <name type="scientific">Xylanimonas allomyrinae</name>
    <dbReference type="NCBI Taxonomy" id="2509459"/>
    <lineage>
        <taxon>Bacteria</taxon>
        <taxon>Bacillati</taxon>
        <taxon>Actinomycetota</taxon>
        <taxon>Actinomycetes</taxon>
        <taxon>Micrococcales</taxon>
        <taxon>Promicromonosporaceae</taxon>
        <taxon>Xylanimonas</taxon>
    </lineage>
</organism>
<keyword evidence="5 9" id="KW-0812">Transmembrane</keyword>
<dbReference type="AlphaFoldDB" id="A0A4P6ELG8"/>
<evidence type="ECO:0000256" key="5">
    <source>
        <dbReference type="ARBA" id="ARBA00022692"/>
    </source>
</evidence>
<gene>
    <name evidence="11" type="ORF">ET495_07455</name>
</gene>
<feature type="domain" description="ABC transmembrane type-1" evidence="10">
    <location>
        <begin position="17"/>
        <end position="209"/>
    </location>
</feature>
<keyword evidence="8 9" id="KW-0472">Membrane</keyword>
<dbReference type="Gene3D" id="1.10.3720.10">
    <property type="entry name" value="MetI-like"/>
    <property type="match status" value="1"/>
</dbReference>
<evidence type="ECO:0000256" key="6">
    <source>
        <dbReference type="ARBA" id="ARBA00022970"/>
    </source>
</evidence>
<dbReference type="EMBL" id="CP035495">
    <property type="protein sequence ID" value="QAY63106.1"/>
    <property type="molecule type" value="Genomic_DNA"/>
</dbReference>
<feature type="transmembrane region" description="Helical" evidence="9">
    <location>
        <begin position="135"/>
        <end position="153"/>
    </location>
</feature>
<dbReference type="GO" id="GO:0006865">
    <property type="term" value="P:amino acid transport"/>
    <property type="evidence" value="ECO:0007669"/>
    <property type="project" value="UniProtKB-KW"/>
</dbReference>
<dbReference type="PROSITE" id="PS50928">
    <property type="entry name" value="ABC_TM1"/>
    <property type="match status" value="1"/>
</dbReference>
<dbReference type="Proteomes" id="UP000291758">
    <property type="component" value="Chromosome"/>
</dbReference>
<evidence type="ECO:0000256" key="3">
    <source>
        <dbReference type="ARBA" id="ARBA00022448"/>
    </source>
</evidence>
<keyword evidence="12" id="KW-1185">Reference proteome</keyword>